<accession>A0ABN0W946</accession>
<reference evidence="1 2" key="1">
    <citation type="journal article" date="2019" name="Int. J. Syst. Evol. Microbiol.">
        <title>The Global Catalogue of Microorganisms (GCM) 10K type strain sequencing project: providing services to taxonomists for standard genome sequencing and annotation.</title>
        <authorList>
            <consortium name="The Broad Institute Genomics Platform"/>
            <consortium name="The Broad Institute Genome Sequencing Center for Infectious Disease"/>
            <person name="Wu L."/>
            <person name="Ma J."/>
        </authorList>
    </citation>
    <scope>NUCLEOTIDE SEQUENCE [LARGE SCALE GENOMIC DNA]</scope>
    <source>
        <strain evidence="1 2">JCM 9731</strain>
    </source>
</reference>
<dbReference type="Pfam" id="PF11553">
    <property type="entry name" value="DUF3231"/>
    <property type="match status" value="2"/>
</dbReference>
<organism evidence="1 2">
    <name type="scientific">Bacillus carboniphilus</name>
    <dbReference type="NCBI Taxonomy" id="86663"/>
    <lineage>
        <taxon>Bacteria</taxon>
        <taxon>Bacillati</taxon>
        <taxon>Bacillota</taxon>
        <taxon>Bacilli</taxon>
        <taxon>Bacillales</taxon>
        <taxon>Bacillaceae</taxon>
        <taxon>Bacillus</taxon>
    </lineage>
</organism>
<protein>
    <recommendedName>
        <fullName evidence="3">DUF3231 family protein</fullName>
    </recommendedName>
</protein>
<dbReference type="Proteomes" id="UP001500782">
    <property type="component" value="Unassembled WGS sequence"/>
</dbReference>
<keyword evidence="2" id="KW-1185">Reference proteome</keyword>
<evidence type="ECO:0008006" key="3">
    <source>
        <dbReference type="Google" id="ProtNLM"/>
    </source>
</evidence>
<proteinExistence type="predicted"/>
<evidence type="ECO:0000313" key="1">
    <source>
        <dbReference type="EMBL" id="GAA0329548.1"/>
    </source>
</evidence>
<dbReference type="Gene3D" id="1.20.1260.10">
    <property type="match status" value="2"/>
</dbReference>
<evidence type="ECO:0000313" key="2">
    <source>
        <dbReference type="Proteomes" id="UP001500782"/>
    </source>
</evidence>
<dbReference type="InterPro" id="IPR021617">
    <property type="entry name" value="DUF3231"/>
</dbReference>
<dbReference type="EMBL" id="BAAADJ010000021">
    <property type="protein sequence ID" value="GAA0329548.1"/>
    <property type="molecule type" value="Genomic_DNA"/>
</dbReference>
<name>A0ABN0W946_9BACI</name>
<gene>
    <name evidence="1" type="ORF">GCM10008967_20050</name>
</gene>
<sequence length="339" mass="38648">MSSLNDTSSNQQLTSAEVGKLWASYMGNTMGSCVLRYFYQHVDDGDIKEVIKTAYHLSREFIDRITAILKKENHPIPVGFTEKDVNLKAPRLFMDEFYLHYLKYIAKAGMSLYAIAVPLMTRKETKELFTHCVKATTDLMNLVNNVLLKKGYLTKPPFIPIPNQVDFVKKQTYLSGFFGDVRPAHALEIAHNFDNLENNVTSKALLVGFVQVSQDRKVKDALIRGKELTEKHLEIFSEQLHRDNLPSHPRLDHLVTSSIIPPFSDKLMISHKIDMFSMKIRGYGNAASLNGRHDIGLNNAKALMDVSRYVQDLANIVIDKGWMEQMPQAVKRDELGYRK</sequence>
<comment type="caution">
    <text evidence="1">The sequence shown here is derived from an EMBL/GenBank/DDBJ whole genome shotgun (WGS) entry which is preliminary data.</text>
</comment>
<dbReference type="RefSeq" id="WP_343798699.1">
    <property type="nucleotide sequence ID" value="NZ_BAAADJ010000021.1"/>
</dbReference>
<dbReference type="InterPro" id="IPR012347">
    <property type="entry name" value="Ferritin-like"/>
</dbReference>